<reference evidence="1 2" key="1">
    <citation type="submission" date="2021-06" db="EMBL/GenBank/DDBJ databases">
        <title>Caerostris extrusa draft genome.</title>
        <authorList>
            <person name="Kono N."/>
            <person name="Arakawa K."/>
        </authorList>
    </citation>
    <scope>NUCLEOTIDE SEQUENCE [LARGE SCALE GENOMIC DNA]</scope>
</reference>
<dbReference type="EMBL" id="BPLR01016546">
    <property type="protein sequence ID" value="GIY84698.1"/>
    <property type="molecule type" value="Genomic_DNA"/>
</dbReference>
<sequence>MERLVFPFQMSVADIDSAEKCGNGSIYIRLSSSLEIWVQYRSSKGGLGPKNYRLLQNMRSLGEFGATSKYETFSKIPCLLQNMRTLGKSGGHFKKYRPQGEFRGCFKI</sequence>
<keyword evidence="2" id="KW-1185">Reference proteome</keyword>
<evidence type="ECO:0000313" key="1">
    <source>
        <dbReference type="EMBL" id="GIY84698.1"/>
    </source>
</evidence>
<evidence type="ECO:0000313" key="2">
    <source>
        <dbReference type="Proteomes" id="UP001054945"/>
    </source>
</evidence>
<accession>A0AAV4WQX5</accession>
<dbReference type="Proteomes" id="UP001054945">
    <property type="component" value="Unassembled WGS sequence"/>
</dbReference>
<gene>
    <name evidence="1" type="ORF">CEXT_729511</name>
</gene>
<comment type="caution">
    <text evidence="1">The sequence shown here is derived from an EMBL/GenBank/DDBJ whole genome shotgun (WGS) entry which is preliminary data.</text>
</comment>
<name>A0AAV4WQX5_CAEEX</name>
<organism evidence="1 2">
    <name type="scientific">Caerostris extrusa</name>
    <name type="common">Bark spider</name>
    <name type="synonym">Caerostris bankana</name>
    <dbReference type="NCBI Taxonomy" id="172846"/>
    <lineage>
        <taxon>Eukaryota</taxon>
        <taxon>Metazoa</taxon>
        <taxon>Ecdysozoa</taxon>
        <taxon>Arthropoda</taxon>
        <taxon>Chelicerata</taxon>
        <taxon>Arachnida</taxon>
        <taxon>Araneae</taxon>
        <taxon>Araneomorphae</taxon>
        <taxon>Entelegynae</taxon>
        <taxon>Araneoidea</taxon>
        <taxon>Araneidae</taxon>
        <taxon>Caerostris</taxon>
    </lineage>
</organism>
<protein>
    <submittedName>
        <fullName evidence="1">Uncharacterized protein</fullName>
    </submittedName>
</protein>
<proteinExistence type="predicted"/>
<dbReference type="AlphaFoldDB" id="A0AAV4WQX5"/>